<keyword evidence="2" id="KW-1185">Reference proteome</keyword>
<comment type="caution">
    <text evidence="1">The sequence shown here is derived from an EMBL/GenBank/DDBJ whole genome shotgun (WGS) entry which is preliminary data.</text>
</comment>
<organism evidence="1 2">
    <name type="scientific">Pedobacter petrophilus</name>
    <dbReference type="NCBI Taxonomy" id="1908241"/>
    <lineage>
        <taxon>Bacteria</taxon>
        <taxon>Pseudomonadati</taxon>
        <taxon>Bacteroidota</taxon>
        <taxon>Sphingobacteriia</taxon>
        <taxon>Sphingobacteriales</taxon>
        <taxon>Sphingobacteriaceae</taxon>
        <taxon>Pedobacter</taxon>
    </lineage>
</organism>
<protein>
    <recommendedName>
        <fullName evidence="3">TraB/GumN family protein</fullName>
    </recommendedName>
</protein>
<dbReference type="EMBL" id="WKKH01000006">
    <property type="protein sequence ID" value="MRX75512.1"/>
    <property type="molecule type" value="Genomic_DNA"/>
</dbReference>
<reference evidence="1 2" key="1">
    <citation type="submission" date="2019-11" db="EMBL/GenBank/DDBJ databases">
        <title>Pedobacter petrophilus genome.</title>
        <authorList>
            <person name="Feldbauer M.J."/>
            <person name="Newman J.D."/>
        </authorList>
    </citation>
    <scope>NUCLEOTIDE SEQUENCE [LARGE SCALE GENOMIC DNA]</scope>
    <source>
        <strain evidence="1 2">LMG 29686</strain>
    </source>
</reference>
<evidence type="ECO:0000313" key="2">
    <source>
        <dbReference type="Proteomes" id="UP000487757"/>
    </source>
</evidence>
<sequence length="283" mass="32562">MKTATKILFTLICLFIFQFTAFAQKQEVLLIGTFHFANPNLDAVQTIDFNILGDQSQKELENITNQIKKFNPDQIFVEWPATDQEKLDSLYQMYVNGNYQSYIKEKYQHTKQFASYNEDETFQLAFRAGKKTGLGKIYGIDYQMSLPFDTVMKAIESAKQTDLMNDISLFLKISTDEANLQRKTLGVTEIILNMNTPEFRAKNAGFYLQTINKAGSKESFAGAYSVSEWYRRNLYMYSLVQKLTKSTDKRIVILLGAGHAAMIKQFIALENKFKIVELKDLLK</sequence>
<dbReference type="Proteomes" id="UP000487757">
    <property type="component" value="Unassembled WGS sequence"/>
</dbReference>
<evidence type="ECO:0008006" key="3">
    <source>
        <dbReference type="Google" id="ProtNLM"/>
    </source>
</evidence>
<dbReference type="InterPro" id="IPR043749">
    <property type="entry name" value="DUF5694"/>
</dbReference>
<dbReference type="AlphaFoldDB" id="A0A7K0FVX8"/>
<proteinExistence type="predicted"/>
<accession>A0A7K0FVX8</accession>
<name>A0A7K0FVX8_9SPHI</name>
<dbReference type="Pfam" id="PF18950">
    <property type="entry name" value="DUF5694"/>
    <property type="match status" value="1"/>
</dbReference>
<dbReference type="RefSeq" id="WP_154279670.1">
    <property type="nucleotide sequence ID" value="NZ_JBHUJQ010000001.1"/>
</dbReference>
<dbReference type="OrthoDB" id="7055505at2"/>
<gene>
    <name evidence="1" type="ORF">GJU39_05355</name>
</gene>
<evidence type="ECO:0000313" key="1">
    <source>
        <dbReference type="EMBL" id="MRX75512.1"/>
    </source>
</evidence>